<name>A0A098S9J7_9BACT</name>
<organism evidence="2 3">
    <name type="scientific">Phaeodactylibacter xiamenensis</name>
    <dbReference type="NCBI Taxonomy" id="1524460"/>
    <lineage>
        <taxon>Bacteria</taxon>
        <taxon>Pseudomonadati</taxon>
        <taxon>Bacteroidota</taxon>
        <taxon>Saprospiria</taxon>
        <taxon>Saprospirales</taxon>
        <taxon>Haliscomenobacteraceae</taxon>
        <taxon>Phaeodactylibacter</taxon>
    </lineage>
</organism>
<dbReference type="EMBL" id="JPOS01000012">
    <property type="protein sequence ID" value="KGE89254.1"/>
    <property type="molecule type" value="Genomic_DNA"/>
</dbReference>
<dbReference type="SUPFAM" id="SSF54736">
    <property type="entry name" value="ClpS-like"/>
    <property type="match status" value="1"/>
</dbReference>
<protein>
    <submittedName>
        <fullName evidence="2">Clp protease ClpS</fullName>
    </submittedName>
</protein>
<evidence type="ECO:0000259" key="1">
    <source>
        <dbReference type="Pfam" id="PF02617"/>
    </source>
</evidence>
<sequence length="101" mass="11176">MINELFNTSVEEVEEVVVEDDSGTGEKAQLIVYNDDHNTFDWVIQCFMDVLGHSSEQSEQLALIIHFKGKATVKTAPKDVLKPKKDALIDRGLSAVIEEGG</sequence>
<dbReference type="InterPro" id="IPR014719">
    <property type="entry name" value="Ribosomal_bL12_C/ClpS-like"/>
</dbReference>
<feature type="domain" description="Adaptor protein ClpS core" evidence="1">
    <location>
        <begin position="27"/>
        <end position="89"/>
    </location>
</feature>
<dbReference type="Pfam" id="PF02617">
    <property type="entry name" value="ClpS"/>
    <property type="match status" value="1"/>
</dbReference>
<evidence type="ECO:0000313" key="3">
    <source>
        <dbReference type="Proteomes" id="UP000029736"/>
    </source>
</evidence>
<dbReference type="Proteomes" id="UP000029736">
    <property type="component" value="Unassembled WGS sequence"/>
</dbReference>
<proteinExistence type="predicted"/>
<dbReference type="STRING" id="1524460.IX84_05800"/>
<gene>
    <name evidence="2" type="ORF">IX84_05800</name>
</gene>
<keyword evidence="2" id="KW-0645">Protease</keyword>
<dbReference type="RefSeq" id="WP_044217232.1">
    <property type="nucleotide sequence ID" value="NZ_JBKAGJ010000001.1"/>
</dbReference>
<dbReference type="GO" id="GO:0006508">
    <property type="term" value="P:proteolysis"/>
    <property type="evidence" value="ECO:0007669"/>
    <property type="project" value="UniProtKB-KW"/>
</dbReference>
<dbReference type="AlphaFoldDB" id="A0A098S9J7"/>
<keyword evidence="3" id="KW-1185">Reference proteome</keyword>
<dbReference type="Gene3D" id="3.30.1390.10">
    <property type="match status" value="1"/>
</dbReference>
<keyword evidence="2" id="KW-0378">Hydrolase</keyword>
<dbReference type="InterPro" id="IPR003769">
    <property type="entry name" value="ClpS_core"/>
</dbReference>
<accession>A0A098S9J7</accession>
<reference evidence="2 3" key="1">
    <citation type="journal article" date="2014" name="Int. J. Syst. Evol. Microbiol.">
        <title>Phaeodactylibacter xiamenensis gen. nov., sp. nov., a member of the family Saprospiraceae isolated from the marine alga Phaeodactylum tricornutum.</title>
        <authorList>
            <person name="Chen Z.Jr."/>
            <person name="Lei X."/>
            <person name="Lai Q."/>
            <person name="Li Y."/>
            <person name="Zhang B."/>
            <person name="Zhang J."/>
            <person name="Zhang H."/>
            <person name="Yang L."/>
            <person name="Zheng W."/>
            <person name="Tian Y."/>
            <person name="Yu Z."/>
            <person name="Xu H.Jr."/>
            <person name="Zheng T."/>
        </authorList>
    </citation>
    <scope>NUCLEOTIDE SEQUENCE [LARGE SCALE GENOMIC DNA]</scope>
    <source>
        <strain evidence="2 3">KD52</strain>
    </source>
</reference>
<evidence type="ECO:0000313" key="2">
    <source>
        <dbReference type="EMBL" id="KGE89254.1"/>
    </source>
</evidence>
<dbReference type="GO" id="GO:0008233">
    <property type="term" value="F:peptidase activity"/>
    <property type="evidence" value="ECO:0007669"/>
    <property type="project" value="UniProtKB-KW"/>
</dbReference>
<dbReference type="OrthoDB" id="598046at2"/>
<dbReference type="GO" id="GO:0030163">
    <property type="term" value="P:protein catabolic process"/>
    <property type="evidence" value="ECO:0007669"/>
    <property type="project" value="InterPro"/>
</dbReference>
<comment type="caution">
    <text evidence="2">The sequence shown here is derived from an EMBL/GenBank/DDBJ whole genome shotgun (WGS) entry which is preliminary data.</text>
</comment>